<dbReference type="InterPro" id="IPR018136">
    <property type="entry name" value="Aconitase_4Fe-4S_BS"/>
</dbReference>
<dbReference type="SUPFAM" id="SSF52016">
    <property type="entry name" value="LeuD/IlvD-like"/>
    <property type="match status" value="1"/>
</dbReference>
<reference evidence="15 16" key="1">
    <citation type="submission" date="2020-08" db="EMBL/GenBank/DDBJ databases">
        <title>Bridging the membrane lipid divide: bacteria of the FCB group superphylum have the potential to synthesize archaeal ether lipids.</title>
        <authorList>
            <person name="Villanueva L."/>
            <person name="Von Meijenfeldt F.A.B."/>
            <person name="Westbye A.B."/>
            <person name="Yadav S."/>
            <person name="Hopmans E.C."/>
            <person name="Dutilh B.E."/>
            <person name="Sinninghe Damste J.S."/>
        </authorList>
    </citation>
    <scope>NUCLEOTIDE SEQUENCE [LARGE SCALE GENOMIC DNA]</scope>
    <source>
        <strain evidence="15">NIOZ-UU27</strain>
    </source>
</reference>
<dbReference type="GO" id="GO:0005829">
    <property type="term" value="C:cytosol"/>
    <property type="evidence" value="ECO:0007669"/>
    <property type="project" value="TreeGrafter"/>
</dbReference>
<dbReference type="InterPro" id="IPR050926">
    <property type="entry name" value="Aconitase/IPM_isomerase"/>
</dbReference>
<dbReference type="PRINTS" id="PR00415">
    <property type="entry name" value="ACONITASE"/>
</dbReference>
<evidence type="ECO:0000256" key="3">
    <source>
        <dbReference type="ARBA" id="ARBA00007185"/>
    </source>
</evidence>
<evidence type="ECO:0000256" key="9">
    <source>
        <dbReference type="ARBA" id="ARBA00023014"/>
    </source>
</evidence>
<evidence type="ECO:0000256" key="7">
    <source>
        <dbReference type="ARBA" id="ARBA00022946"/>
    </source>
</evidence>
<feature type="domain" description="Aconitase/3-isopropylmalate dehydratase large subunit alpha/beta/alpha" evidence="13">
    <location>
        <begin position="50"/>
        <end position="472"/>
    </location>
</feature>
<comment type="caution">
    <text evidence="15">The sequence shown here is derived from an EMBL/GenBank/DDBJ whole genome shotgun (WGS) entry which is preliminary data.</text>
</comment>
<dbReference type="InterPro" id="IPR000573">
    <property type="entry name" value="AconitaseA/IPMdHydase_ssu_swvl"/>
</dbReference>
<evidence type="ECO:0000256" key="6">
    <source>
        <dbReference type="ARBA" id="ARBA00022723"/>
    </source>
</evidence>
<feature type="domain" description="Aconitase A/isopropylmalate dehydratase small subunit swivel" evidence="14">
    <location>
        <begin position="552"/>
        <end position="680"/>
    </location>
</feature>
<dbReference type="Gene3D" id="3.40.1060.10">
    <property type="entry name" value="Aconitase, Domain 2"/>
    <property type="match status" value="1"/>
</dbReference>
<dbReference type="GO" id="GO:0046872">
    <property type="term" value="F:metal ion binding"/>
    <property type="evidence" value="ECO:0007669"/>
    <property type="project" value="UniProtKB-KW"/>
</dbReference>
<dbReference type="Gene3D" id="3.30.499.10">
    <property type="entry name" value="Aconitase, domain 3"/>
    <property type="match status" value="2"/>
</dbReference>
<dbReference type="NCBIfam" id="TIGR01340">
    <property type="entry name" value="aconitase_mito"/>
    <property type="match status" value="1"/>
</dbReference>
<dbReference type="GO" id="GO:0051539">
    <property type="term" value="F:4 iron, 4 sulfur cluster binding"/>
    <property type="evidence" value="ECO:0007669"/>
    <property type="project" value="InterPro"/>
</dbReference>
<evidence type="ECO:0000256" key="5">
    <source>
        <dbReference type="ARBA" id="ARBA00022532"/>
    </source>
</evidence>
<evidence type="ECO:0000259" key="14">
    <source>
        <dbReference type="Pfam" id="PF00694"/>
    </source>
</evidence>
<dbReference type="Proteomes" id="UP000650524">
    <property type="component" value="Unassembled WGS sequence"/>
</dbReference>
<dbReference type="AlphaFoldDB" id="A0A8J6T7K6"/>
<comment type="pathway">
    <text evidence="2">Carbohydrate metabolism; tricarboxylic acid cycle; isocitrate from oxaloacetate: step 2/2.</text>
</comment>
<evidence type="ECO:0000256" key="4">
    <source>
        <dbReference type="ARBA" id="ARBA00012926"/>
    </source>
</evidence>
<dbReference type="PANTHER" id="PTHR43160">
    <property type="entry name" value="ACONITATE HYDRATASE B"/>
    <property type="match status" value="1"/>
</dbReference>
<dbReference type="PANTHER" id="PTHR43160:SF3">
    <property type="entry name" value="ACONITATE HYDRATASE, MITOCHONDRIAL"/>
    <property type="match status" value="1"/>
</dbReference>
<dbReference type="UniPathway" id="UPA00223">
    <property type="reaction ID" value="UER00718"/>
</dbReference>
<dbReference type="SUPFAM" id="SSF53732">
    <property type="entry name" value="Aconitase iron-sulfur domain"/>
    <property type="match status" value="1"/>
</dbReference>
<name>A0A8J6T7K6_9DELT</name>
<dbReference type="Pfam" id="PF00330">
    <property type="entry name" value="Aconitase"/>
    <property type="match status" value="1"/>
</dbReference>
<comment type="similarity">
    <text evidence="3">Belongs to the aconitase/IPM isomerase family.</text>
</comment>
<dbReference type="InterPro" id="IPR001030">
    <property type="entry name" value="Acoase/IPM_deHydtase_lsu_aba"/>
</dbReference>
<proteinExistence type="inferred from homology"/>
<organism evidence="15 16">
    <name type="scientific">Candidatus Desulfacyla euxinica</name>
    <dbReference type="NCBI Taxonomy" id="2841693"/>
    <lineage>
        <taxon>Bacteria</taxon>
        <taxon>Deltaproteobacteria</taxon>
        <taxon>Candidatus Desulfacyla</taxon>
    </lineage>
</organism>
<dbReference type="PROSITE" id="PS00450">
    <property type="entry name" value="ACONITASE_1"/>
    <property type="match status" value="1"/>
</dbReference>
<dbReference type="InterPro" id="IPR015928">
    <property type="entry name" value="Aconitase/3IPM_dehydase_swvl"/>
</dbReference>
<evidence type="ECO:0000256" key="12">
    <source>
        <dbReference type="ARBA" id="ARBA00029682"/>
    </source>
</evidence>
<dbReference type="FunFam" id="3.20.19.10:FF:000002">
    <property type="entry name" value="Aconitate hydratase, mitochondrial"/>
    <property type="match status" value="1"/>
</dbReference>
<dbReference type="Pfam" id="PF00694">
    <property type="entry name" value="Aconitase_C"/>
    <property type="match status" value="1"/>
</dbReference>
<dbReference type="EMBL" id="JACNJD010000138">
    <property type="protein sequence ID" value="MBC8176483.1"/>
    <property type="molecule type" value="Genomic_DNA"/>
</dbReference>
<keyword evidence="8" id="KW-0408">Iron</keyword>
<dbReference type="PROSITE" id="PS01244">
    <property type="entry name" value="ACONITASE_2"/>
    <property type="match status" value="1"/>
</dbReference>
<dbReference type="InterPro" id="IPR015932">
    <property type="entry name" value="Aconitase_dom2"/>
</dbReference>
<dbReference type="InterPro" id="IPR006248">
    <property type="entry name" value="Aconitase_mito-like"/>
</dbReference>
<evidence type="ECO:0000259" key="13">
    <source>
        <dbReference type="Pfam" id="PF00330"/>
    </source>
</evidence>
<evidence type="ECO:0000313" key="16">
    <source>
        <dbReference type="Proteomes" id="UP000650524"/>
    </source>
</evidence>
<accession>A0A8J6T7K6</accession>
<evidence type="ECO:0000256" key="2">
    <source>
        <dbReference type="ARBA" id="ARBA00004717"/>
    </source>
</evidence>
<dbReference type="InterPro" id="IPR036008">
    <property type="entry name" value="Aconitase_4Fe-4S_dom"/>
</dbReference>
<dbReference type="NCBIfam" id="NF005558">
    <property type="entry name" value="PRK07229.1"/>
    <property type="match status" value="1"/>
</dbReference>
<keyword evidence="9" id="KW-0411">Iron-sulfur</keyword>
<dbReference type="GO" id="GO:0003994">
    <property type="term" value="F:aconitate hydratase activity"/>
    <property type="evidence" value="ECO:0007669"/>
    <property type="project" value="UniProtKB-EC"/>
</dbReference>
<dbReference type="EC" id="4.2.1.3" evidence="4"/>
<evidence type="ECO:0000256" key="1">
    <source>
        <dbReference type="ARBA" id="ARBA00001966"/>
    </source>
</evidence>
<comment type="cofactor">
    <cofactor evidence="1">
        <name>[4Fe-4S] cluster</name>
        <dbReference type="ChEBI" id="CHEBI:49883"/>
    </cofactor>
</comment>
<evidence type="ECO:0000256" key="8">
    <source>
        <dbReference type="ARBA" id="ARBA00023004"/>
    </source>
</evidence>
<dbReference type="GO" id="GO:0006099">
    <property type="term" value="P:tricarboxylic acid cycle"/>
    <property type="evidence" value="ECO:0007669"/>
    <property type="project" value="UniProtKB-UniPathway"/>
</dbReference>
<gene>
    <name evidence="15" type="ORF">H8E19_03685</name>
</gene>
<keyword evidence="7" id="KW-0809">Transit peptide</keyword>
<keyword evidence="5" id="KW-0816">Tricarboxylic acid cycle</keyword>
<keyword evidence="10 15" id="KW-0456">Lyase</keyword>
<dbReference type="Gene3D" id="3.20.19.10">
    <property type="entry name" value="Aconitase, domain 4"/>
    <property type="match status" value="1"/>
</dbReference>
<dbReference type="FunFam" id="3.40.1060.10:FF:000001">
    <property type="entry name" value="Aconitate hydratase, mitochondrial"/>
    <property type="match status" value="1"/>
</dbReference>
<evidence type="ECO:0000256" key="11">
    <source>
        <dbReference type="ARBA" id="ARBA00023501"/>
    </source>
</evidence>
<protein>
    <recommendedName>
        <fullName evidence="4">aconitate hydratase</fullName>
        <ecNumber evidence="4">4.2.1.3</ecNumber>
    </recommendedName>
    <alternativeName>
        <fullName evidence="12">Citrate hydro-lyase</fullName>
    </alternativeName>
</protein>
<dbReference type="InterPro" id="IPR015931">
    <property type="entry name" value="Acnase/IPM_dHydase_lsu_aba_1/3"/>
</dbReference>
<comment type="catalytic activity">
    <reaction evidence="11">
        <text>citrate = D-threo-isocitrate</text>
        <dbReference type="Rhea" id="RHEA:10336"/>
        <dbReference type="ChEBI" id="CHEBI:15562"/>
        <dbReference type="ChEBI" id="CHEBI:16947"/>
        <dbReference type="EC" id="4.2.1.3"/>
    </reaction>
</comment>
<sequence length="749" mass="81430">MGHSFNTGEALDVLSRKRELLGRGLSYVEKILFLHEPERSRGKRLIRGKDQIKLLPDRVLMQDATAQMAMLQFIQSGREKTGVPATIHCDHLLRANKGAEADLRKALTTNREVYDFLSSAALKFDLGFWGPGTGIMHQVIFENYAMPGCLMIGTDSHTPNAGGLGTIAIGVGGADAAEVMAGFPWETTNPYLLGVRLTGELTGWASAKDVILEMLRRFTVKGGTGKIVEYFGPGGETLSATQKATITNMGAELGATTSVFVYDDSMNAYLRNVGRIEDAEQAASMAEIFRQDEVCTNEPEKVFDELIEIDLGDIKPAHAGPYSPDRVTRVEDFRALIKSEKWPEEVSAVLLGSCTNSSYSDLNAAAQVLEQAAEHGIKPKVPLMLSPGSTQIYETIKREGILDKIINAGATILSASCGPCIGQWDRKDVEDGVPNCLFTTFNRNFKGRNDANPETKAFLTSPSMAVALAISGDPGFDPETDLLAGVDGDEFRLEPPNPPALPQAGLANVKGTFVPPGANGDRVEVEIDSRSERLELLKPFEKWDGNDFVNLPVLIKTKGKTTTDHISPGGKWLRFRGHLTNISRNMLEGAVNAFTGETGTGTNVATGEKGIRLSELAIFYRENSGGFVIIGDENYGEGSSREHAAMSPRLLGAKAVITRSFARIHEANLKKQGILPLTFSDIADYDQIEGYDRISIVELSRLRPGKSVKAVIRKKDGMTHEILLNHTLTEEQIGWFRAGSALNTISDLG</sequence>
<keyword evidence="6" id="KW-0479">Metal-binding</keyword>
<evidence type="ECO:0000313" key="15">
    <source>
        <dbReference type="EMBL" id="MBC8176483.1"/>
    </source>
</evidence>
<evidence type="ECO:0000256" key="10">
    <source>
        <dbReference type="ARBA" id="ARBA00023239"/>
    </source>
</evidence>